<dbReference type="PANTHER" id="PTHR43065:SF23">
    <property type="entry name" value="SENSOR HISTIDINE KINASE PDTAS"/>
    <property type="match status" value="1"/>
</dbReference>
<accession>X1I5Z2</accession>
<protein>
    <recommendedName>
        <fullName evidence="1">MEDS domain-containing protein</fullName>
    </recommendedName>
</protein>
<sequence>MRKKVRKTAIDIIGDVPWGTHFCQFYQTKEDLIDILVPYFRAGLENNEFCMWITAEPLSAEDAERQLKKKVKDLEDYIKKGQIEILDYSQWYTRSGRFDSDRVLRGWVEKEQKALEKGFDGLRLTGNTFWLEKKDWEDFTDYEAAVNSVIGKHRMLAICTYCLDKCTGSEIMGRGEQ</sequence>
<name>X1I5Z2_9ZZZZ</name>
<dbReference type="Pfam" id="PF14417">
    <property type="entry name" value="MEDS"/>
    <property type="match status" value="1"/>
</dbReference>
<feature type="domain" description="MEDS" evidence="1">
    <location>
        <begin position="20"/>
        <end position="171"/>
    </location>
</feature>
<comment type="caution">
    <text evidence="2">The sequence shown here is derived from an EMBL/GenBank/DDBJ whole genome shotgun (WGS) entry which is preliminary data.</text>
</comment>
<reference evidence="2" key="1">
    <citation type="journal article" date="2014" name="Front. Microbiol.">
        <title>High frequency of phylogenetically diverse reductive dehalogenase-homologous genes in deep subseafloor sedimentary metagenomes.</title>
        <authorList>
            <person name="Kawai M."/>
            <person name="Futagami T."/>
            <person name="Toyoda A."/>
            <person name="Takaki Y."/>
            <person name="Nishi S."/>
            <person name="Hori S."/>
            <person name="Arai W."/>
            <person name="Tsubouchi T."/>
            <person name="Morono Y."/>
            <person name="Uchiyama I."/>
            <person name="Ito T."/>
            <person name="Fujiyama A."/>
            <person name="Inagaki F."/>
            <person name="Takami H."/>
        </authorList>
    </citation>
    <scope>NUCLEOTIDE SEQUENCE</scope>
    <source>
        <strain evidence="2">Expedition CK06-06</strain>
    </source>
</reference>
<organism evidence="2">
    <name type="scientific">marine sediment metagenome</name>
    <dbReference type="NCBI Taxonomy" id="412755"/>
    <lineage>
        <taxon>unclassified sequences</taxon>
        <taxon>metagenomes</taxon>
        <taxon>ecological metagenomes</taxon>
    </lineage>
</organism>
<dbReference type="AlphaFoldDB" id="X1I5Z2"/>
<dbReference type="PANTHER" id="PTHR43065">
    <property type="entry name" value="SENSOR HISTIDINE KINASE"/>
    <property type="match status" value="1"/>
</dbReference>
<evidence type="ECO:0000259" key="1">
    <source>
        <dbReference type="Pfam" id="PF14417"/>
    </source>
</evidence>
<dbReference type="InterPro" id="IPR025847">
    <property type="entry name" value="MEDS_domain"/>
</dbReference>
<gene>
    <name evidence="2" type="ORF">S03H2_29239</name>
</gene>
<proteinExistence type="predicted"/>
<feature type="non-terminal residue" evidence="2">
    <location>
        <position position="177"/>
    </location>
</feature>
<dbReference type="EMBL" id="BARU01017641">
    <property type="protein sequence ID" value="GAH61499.1"/>
    <property type="molecule type" value="Genomic_DNA"/>
</dbReference>
<evidence type="ECO:0000313" key="2">
    <source>
        <dbReference type="EMBL" id="GAH61499.1"/>
    </source>
</evidence>